<dbReference type="Gene3D" id="1.20.1260.10">
    <property type="match status" value="1"/>
</dbReference>
<keyword evidence="4" id="KW-1185">Reference proteome</keyword>
<comment type="caution">
    <text evidence="3">The sequence shown here is derived from an EMBL/GenBank/DDBJ whole genome shotgun (WGS) entry which is preliminary data.</text>
</comment>
<proteinExistence type="predicted"/>
<gene>
    <name evidence="3" type="ORF">J5Y10_02825</name>
</gene>
<keyword evidence="1" id="KW-0732">Signal</keyword>
<dbReference type="InterPro" id="IPR025419">
    <property type="entry name" value="DUF4142"/>
</dbReference>
<name>A0A940MU34_9PROT</name>
<protein>
    <submittedName>
        <fullName evidence="3">DUF4142 domain-containing protein</fullName>
    </submittedName>
</protein>
<evidence type="ECO:0000259" key="2">
    <source>
        <dbReference type="Pfam" id="PF13628"/>
    </source>
</evidence>
<evidence type="ECO:0000256" key="1">
    <source>
        <dbReference type="SAM" id="SignalP"/>
    </source>
</evidence>
<feature type="signal peptide" evidence="1">
    <location>
        <begin position="1"/>
        <end position="22"/>
    </location>
</feature>
<feature type="chain" id="PRO_5036876121" evidence="1">
    <location>
        <begin position="23"/>
        <end position="180"/>
    </location>
</feature>
<dbReference type="AlphaFoldDB" id="A0A940MU34"/>
<sequence>MFRRHIPLALAGAALIPAMARAQAPMGSANPQAGTAPSRMAGMSPDQLALQTHEAGSFSLMTARIGVEKATNPDVKRFANFEVTEQEGVAQAMKLAGHNFPDHAPAGEKAQALQKLQAASGAEFDRMFLQVQEQGHQELLSLTTALMNSTAPAPDKITALLANGQIKEHLILIGQMMGRR</sequence>
<feature type="domain" description="DUF4142" evidence="2">
    <location>
        <begin position="46"/>
        <end position="153"/>
    </location>
</feature>
<evidence type="ECO:0000313" key="3">
    <source>
        <dbReference type="EMBL" id="MBP0491708.1"/>
    </source>
</evidence>
<reference evidence="3" key="1">
    <citation type="submission" date="2021-03" db="EMBL/GenBank/DDBJ databases">
        <authorList>
            <person name="So Y."/>
        </authorList>
    </citation>
    <scope>NUCLEOTIDE SEQUENCE</scope>
    <source>
        <strain evidence="3">SG15</strain>
    </source>
</reference>
<dbReference type="InterPro" id="IPR012347">
    <property type="entry name" value="Ferritin-like"/>
</dbReference>
<accession>A0A940MU34</accession>
<evidence type="ECO:0000313" key="4">
    <source>
        <dbReference type="Proteomes" id="UP000677537"/>
    </source>
</evidence>
<dbReference type="EMBL" id="JAGIZA010000002">
    <property type="protein sequence ID" value="MBP0491708.1"/>
    <property type="molecule type" value="Genomic_DNA"/>
</dbReference>
<dbReference type="Proteomes" id="UP000677537">
    <property type="component" value="Unassembled WGS sequence"/>
</dbReference>
<dbReference type="RefSeq" id="WP_209370504.1">
    <property type="nucleotide sequence ID" value="NZ_JAGIZA010000002.1"/>
</dbReference>
<organism evidence="3 4">
    <name type="scientific">Roseomonas indoligenes</name>
    <dbReference type="NCBI Taxonomy" id="2820811"/>
    <lineage>
        <taxon>Bacteria</taxon>
        <taxon>Pseudomonadati</taxon>
        <taxon>Pseudomonadota</taxon>
        <taxon>Alphaproteobacteria</taxon>
        <taxon>Acetobacterales</taxon>
        <taxon>Roseomonadaceae</taxon>
        <taxon>Roseomonas</taxon>
    </lineage>
</organism>
<dbReference type="Pfam" id="PF13628">
    <property type="entry name" value="DUF4142"/>
    <property type="match status" value="1"/>
</dbReference>